<evidence type="ECO:0008006" key="3">
    <source>
        <dbReference type="Google" id="ProtNLM"/>
    </source>
</evidence>
<organism evidence="1 2">
    <name type="scientific">Parasulfuritortus cantonensis</name>
    <dbReference type="NCBI Taxonomy" id="2528202"/>
    <lineage>
        <taxon>Bacteria</taxon>
        <taxon>Pseudomonadati</taxon>
        <taxon>Pseudomonadota</taxon>
        <taxon>Betaproteobacteria</taxon>
        <taxon>Nitrosomonadales</taxon>
        <taxon>Thiobacillaceae</taxon>
        <taxon>Parasulfuritortus</taxon>
    </lineage>
</organism>
<dbReference type="EMBL" id="SJZB01000032">
    <property type="protein sequence ID" value="TCJ14958.1"/>
    <property type="molecule type" value="Genomic_DNA"/>
</dbReference>
<accession>A0A4R1BDA0</accession>
<evidence type="ECO:0000313" key="2">
    <source>
        <dbReference type="Proteomes" id="UP000295443"/>
    </source>
</evidence>
<evidence type="ECO:0000313" key="1">
    <source>
        <dbReference type="EMBL" id="TCJ14958.1"/>
    </source>
</evidence>
<name>A0A4R1BDA0_9PROT</name>
<reference evidence="1 2" key="1">
    <citation type="submission" date="2019-03" db="EMBL/GenBank/DDBJ databases">
        <title>Genome sequence of Thiobacillaceae bacterium LSR1, a sulfur-oxidizing bacterium isolated from freshwater sediment.</title>
        <authorList>
            <person name="Li S."/>
        </authorList>
    </citation>
    <scope>NUCLEOTIDE SEQUENCE [LARGE SCALE GENOMIC DNA]</scope>
    <source>
        <strain evidence="1 2">LSR1</strain>
    </source>
</reference>
<dbReference type="OrthoDB" id="9133790at2"/>
<gene>
    <name evidence="1" type="ORF">EZJ19_08750</name>
</gene>
<sequence>MSNSYFSSNADVSHLRSIATKIPGVAFSGAWSTIEIQPDVFAPQRFTVGVVVQSPGERLHFKLLDDLRKFDCIYHSYFPQKSIREIMAHAEETLRRGVQQKIAIPEIVFDTYCLSLSQPQYTSGDDLELTVERLFREVVIMSPIPNKLKSEFESMDTPHARKIVNDELKRIAHLDFDRIVNENNQGILLEEDGVKHYLDLNLLTARACGSVTSAVYKTPQSVELNLLKSSRDLTTYSRVRKLNDVGLFLLLPSSDSIEPKDYKRIENVIGEYEWKLEQDGFRVVSLPSAAELAREIYDWAKPTIS</sequence>
<comment type="caution">
    <text evidence="1">The sequence shown here is derived from an EMBL/GenBank/DDBJ whole genome shotgun (WGS) entry which is preliminary data.</text>
</comment>
<keyword evidence="2" id="KW-1185">Reference proteome</keyword>
<proteinExistence type="predicted"/>
<protein>
    <recommendedName>
        <fullName evidence="3">DUF3037 domain-containing protein</fullName>
    </recommendedName>
</protein>
<dbReference type="RefSeq" id="WP_131446672.1">
    <property type="nucleotide sequence ID" value="NZ_SJZB01000032.1"/>
</dbReference>
<dbReference type="Proteomes" id="UP000295443">
    <property type="component" value="Unassembled WGS sequence"/>
</dbReference>
<dbReference type="AlphaFoldDB" id="A0A4R1BDA0"/>